<comment type="caution">
    <text evidence="1">The sequence shown here is derived from an EMBL/GenBank/DDBJ whole genome shotgun (WGS) entry which is preliminary data.</text>
</comment>
<dbReference type="InterPro" id="IPR043128">
    <property type="entry name" value="Rev_trsase/Diguanyl_cyclase"/>
</dbReference>
<dbReference type="InterPro" id="IPR050951">
    <property type="entry name" value="Retrovirus_Pol_polyprotein"/>
</dbReference>
<dbReference type="Proteomes" id="UP001152795">
    <property type="component" value="Unassembled WGS sequence"/>
</dbReference>
<accession>A0A7D9IPD5</accession>
<dbReference type="FunFam" id="3.30.70.270:FF:000026">
    <property type="entry name" value="Transposon Ty3-G Gag-Pol polyprotein"/>
    <property type="match status" value="1"/>
</dbReference>
<feature type="non-terminal residue" evidence="1">
    <location>
        <position position="265"/>
    </location>
</feature>
<dbReference type="PROSITE" id="PS50878">
    <property type="entry name" value="RT_POL"/>
    <property type="match status" value="1"/>
</dbReference>
<dbReference type="Gene3D" id="3.30.70.270">
    <property type="match status" value="2"/>
</dbReference>
<dbReference type="PANTHER" id="PTHR37984:SF8">
    <property type="entry name" value="CCHC-TYPE DOMAIN-CONTAINING PROTEIN"/>
    <property type="match status" value="1"/>
</dbReference>
<dbReference type="SUPFAM" id="SSF56672">
    <property type="entry name" value="DNA/RNA polymerases"/>
    <property type="match status" value="1"/>
</dbReference>
<evidence type="ECO:0000313" key="1">
    <source>
        <dbReference type="EMBL" id="CAB4010520.1"/>
    </source>
</evidence>
<evidence type="ECO:0000313" key="2">
    <source>
        <dbReference type="Proteomes" id="UP001152795"/>
    </source>
</evidence>
<gene>
    <name evidence="1" type="ORF">PACLA_8A036026</name>
</gene>
<name>A0A7D9IPD5_PARCT</name>
<dbReference type="PANTHER" id="PTHR37984">
    <property type="entry name" value="PROTEIN CBG26694"/>
    <property type="match status" value="1"/>
</dbReference>
<reference evidence="1" key="1">
    <citation type="submission" date="2020-04" db="EMBL/GenBank/DDBJ databases">
        <authorList>
            <person name="Alioto T."/>
            <person name="Alioto T."/>
            <person name="Gomez Garrido J."/>
        </authorList>
    </citation>
    <scope>NUCLEOTIDE SEQUENCE</scope>
    <source>
        <strain evidence="1">A484AB</strain>
    </source>
</reference>
<organism evidence="1 2">
    <name type="scientific">Paramuricea clavata</name>
    <name type="common">Red gorgonian</name>
    <name type="synonym">Violescent sea-whip</name>
    <dbReference type="NCBI Taxonomy" id="317549"/>
    <lineage>
        <taxon>Eukaryota</taxon>
        <taxon>Metazoa</taxon>
        <taxon>Cnidaria</taxon>
        <taxon>Anthozoa</taxon>
        <taxon>Octocorallia</taxon>
        <taxon>Malacalcyonacea</taxon>
        <taxon>Plexauridae</taxon>
        <taxon>Paramuricea</taxon>
    </lineage>
</organism>
<dbReference type="CDD" id="cd09274">
    <property type="entry name" value="RNase_HI_RT_Ty3"/>
    <property type="match status" value="1"/>
</dbReference>
<dbReference type="InterPro" id="IPR041577">
    <property type="entry name" value="RT_RNaseH_2"/>
</dbReference>
<dbReference type="InterPro" id="IPR000477">
    <property type="entry name" value="RT_dom"/>
</dbReference>
<sequence length="265" mass="30071">MDRMVEDLDGVEVIMDDVIVAGDETTHDKRLTKFLERASTQGLKLNREKCKIRQREVPYVGHLLTAEGLKMDPRKVEAIREMPTPNSKEDVKRFLGFVQFLSRYIPGLSKVDAPLRGLEKADVLFHWDQPQQTSFEKIKELVSQSPVLQYYDVTKPVTIQCDASGKGLGAVLLQEGKPVCYASRALTDTESRYAAIEAEMLAVVFACRKFHQYIYGRSVVVETDHKPLQAISSKPLSQVPLRLQKMILNVRGYDVKIRYVPGCKQ</sequence>
<proteinExistence type="predicted"/>
<protein>
    <submittedName>
        <fullName evidence="1">Uncharacterized protein</fullName>
    </submittedName>
</protein>
<dbReference type="EMBL" id="CACRXK020006816">
    <property type="protein sequence ID" value="CAB4010520.1"/>
    <property type="molecule type" value="Genomic_DNA"/>
</dbReference>
<dbReference type="OrthoDB" id="5988199at2759"/>
<dbReference type="Pfam" id="PF17919">
    <property type="entry name" value="RT_RNaseH_2"/>
    <property type="match status" value="1"/>
</dbReference>
<dbReference type="AlphaFoldDB" id="A0A7D9IPD5"/>
<keyword evidence="2" id="KW-1185">Reference proteome</keyword>
<dbReference type="FunFam" id="3.10.20.370:FF:000001">
    <property type="entry name" value="Retrovirus-related Pol polyprotein from transposon 17.6-like protein"/>
    <property type="match status" value="1"/>
</dbReference>
<dbReference type="InterPro" id="IPR043502">
    <property type="entry name" value="DNA/RNA_pol_sf"/>
</dbReference>